<sequence>IFHPFQMHTDFTFCSLLCVCLGHEPDALLCCLEGQVAWVSIGCTAVEHLPAL</sequence>
<accession>A0A0F9MNP1</accession>
<comment type="caution">
    <text evidence="1">The sequence shown here is derived from an EMBL/GenBank/DDBJ whole genome shotgun (WGS) entry which is preliminary data.</text>
</comment>
<dbReference type="EMBL" id="LAZR01004399">
    <property type="protein sequence ID" value="KKN08950.1"/>
    <property type="molecule type" value="Genomic_DNA"/>
</dbReference>
<gene>
    <name evidence="1" type="ORF">LCGC14_1051390</name>
</gene>
<name>A0A0F9MNP1_9ZZZZ</name>
<reference evidence="1" key="1">
    <citation type="journal article" date="2015" name="Nature">
        <title>Complex archaea that bridge the gap between prokaryotes and eukaryotes.</title>
        <authorList>
            <person name="Spang A."/>
            <person name="Saw J.H."/>
            <person name="Jorgensen S.L."/>
            <person name="Zaremba-Niedzwiedzka K."/>
            <person name="Martijn J."/>
            <person name="Lind A.E."/>
            <person name="van Eijk R."/>
            <person name="Schleper C."/>
            <person name="Guy L."/>
            <person name="Ettema T.J."/>
        </authorList>
    </citation>
    <scope>NUCLEOTIDE SEQUENCE</scope>
</reference>
<evidence type="ECO:0000313" key="1">
    <source>
        <dbReference type="EMBL" id="KKN08950.1"/>
    </source>
</evidence>
<dbReference type="AlphaFoldDB" id="A0A0F9MNP1"/>
<proteinExistence type="predicted"/>
<feature type="non-terminal residue" evidence="1">
    <location>
        <position position="1"/>
    </location>
</feature>
<protein>
    <submittedName>
        <fullName evidence="1">Uncharacterized protein</fullName>
    </submittedName>
</protein>
<organism evidence="1">
    <name type="scientific">marine sediment metagenome</name>
    <dbReference type="NCBI Taxonomy" id="412755"/>
    <lineage>
        <taxon>unclassified sequences</taxon>
        <taxon>metagenomes</taxon>
        <taxon>ecological metagenomes</taxon>
    </lineage>
</organism>